<comment type="caution">
    <text evidence="1">The sequence shown here is derived from an EMBL/GenBank/DDBJ whole genome shotgun (WGS) entry which is preliminary data.</text>
</comment>
<reference evidence="1" key="1">
    <citation type="submission" date="2019-08" db="EMBL/GenBank/DDBJ databases">
        <authorList>
            <person name="Kucharzyk K."/>
            <person name="Murdoch R.W."/>
            <person name="Higgins S."/>
            <person name="Loffler F."/>
        </authorList>
    </citation>
    <scope>NUCLEOTIDE SEQUENCE</scope>
</reference>
<proteinExistence type="predicted"/>
<organism evidence="1">
    <name type="scientific">bioreactor metagenome</name>
    <dbReference type="NCBI Taxonomy" id="1076179"/>
    <lineage>
        <taxon>unclassified sequences</taxon>
        <taxon>metagenomes</taxon>
        <taxon>ecological metagenomes</taxon>
    </lineage>
</organism>
<evidence type="ECO:0000313" key="1">
    <source>
        <dbReference type="EMBL" id="MPM49806.1"/>
    </source>
</evidence>
<accession>A0A645AA75</accession>
<dbReference type="AlphaFoldDB" id="A0A645AA75"/>
<name>A0A645AA75_9ZZZZ</name>
<dbReference type="EMBL" id="VSSQ01012681">
    <property type="protein sequence ID" value="MPM49806.1"/>
    <property type="molecule type" value="Genomic_DNA"/>
</dbReference>
<sequence length="273" mass="32464">MKEINLHIADNTINEFTKVSHNFLDNVISSIEKTTNIHLQNQSDYKKTFIQKTTELVENILEINTQSIIKNKETSCDFNMLSLFSIGETQHSFLLAHFLNPNAEHGQGHLFLNEFLDLLKIERLSENENWIVTSEKGRIDVLLKRVQPHSVIVIENKSNYAGDQNNQLYRYWYQEIYRTISERHLPNDYILNPPERYYQLLYLSPEHWKIPTTNTLSKPTEWGDDLPNEIPLKAKHILFSDFICKWLQISLDKIPKDNHRIREYVKQYIEYWN</sequence>
<gene>
    <name evidence="1" type="ORF">SDC9_96537</name>
</gene>
<dbReference type="Pfam" id="PF14281">
    <property type="entry name" value="PDDEXK_4"/>
    <property type="match status" value="1"/>
</dbReference>
<protein>
    <submittedName>
        <fullName evidence="1">Uncharacterized protein</fullName>
    </submittedName>
</protein>
<dbReference type="InterPro" id="IPR029470">
    <property type="entry name" value="PDDEXK_4"/>
</dbReference>